<comment type="caution">
    <text evidence="1">The sequence shown here is derived from an EMBL/GenBank/DDBJ whole genome shotgun (WGS) entry which is preliminary data.</text>
</comment>
<proteinExistence type="predicted"/>
<dbReference type="SUPFAM" id="SSF69047">
    <property type="entry name" value="Hypothetical protein YjbJ"/>
    <property type="match status" value="1"/>
</dbReference>
<organism evidence="1 2">
    <name type="scientific">Novosphingobium capsulatum</name>
    <dbReference type="NCBI Taxonomy" id="13688"/>
    <lineage>
        <taxon>Bacteria</taxon>
        <taxon>Pseudomonadati</taxon>
        <taxon>Pseudomonadota</taxon>
        <taxon>Alphaproteobacteria</taxon>
        <taxon>Sphingomonadales</taxon>
        <taxon>Sphingomonadaceae</taxon>
        <taxon>Novosphingobium</taxon>
    </lineage>
</organism>
<gene>
    <name evidence="1" type="ORF">J2792_003045</name>
</gene>
<evidence type="ECO:0000313" key="1">
    <source>
        <dbReference type="EMBL" id="MDR6512162.1"/>
    </source>
</evidence>
<dbReference type="InterPro" id="IPR036629">
    <property type="entry name" value="YjbJ_sf"/>
</dbReference>
<dbReference type="RefSeq" id="WP_168352931.1">
    <property type="nucleotide sequence ID" value="NZ_JAVDRD010000008.1"/>
</dbReference>
<keyword evidence="2" id="KW-1185">Reference proteome</keyword>
<accession>A0ABU1MQ84</accession>
<dbReference type="Proteomes" id="UP001184150">
    <property type="component" value="Unassembled WGS sequence"/>
</dbReference>
<evidence type="ECO:0000313" key="2">
    <source>
        <dbReference type="Proteomes" id="UP001184150"/>
    </source>
</evidence>
<reference evidence="1 2" key="1">
    <citation type="submission" date="2023-07" db="EMBL/GenBank/DDBJ databases">
        <title>Sorghum-associated microbial communities from plants grown in Nebraska, USA.</title>
        <authorList>
            <person name="Schachtman D."/>
        </authorList>
    </citation>
    <scope>NUCLEOTIDE SEQUENCE [LARGE SCALE GENOMIC DNA]</scope>
    <source>
        <strain evidence="1 2">DS1027</strain>
    </source>
</reference>
<dbReference type="EMBL" id="JAVDRD010000008">
    <property type="protein sequence ID" value="MDR6512162.1"/>
    <property type="molecule type" value="Genomic_DNA"/>
</dbReference>
<dbReference type="Gene3D" id="1.10.1470.10">
    <property type="entry name" value="YjbJ"/>
    <property type="match status" value="1"/>
</dbReference>
<sequence length="97" mass="10280">MNEHRISGAIKEAAGTIEQGIGTVTGDEGTRLRGQSRRIEGRVEGLVGKTIDRAIDRAVVLIERGEQLVRNHPRTSAIVAGVVALSLGRRLSAAARG</sequence>
<protein>
    <submittedName>
        <fullName evidence="1">Uncharacterized protein YjbJ (UPF0337 family)</fullName>
    </submittedName>
</protein>
<name>A0ABU1MQ84_9SPHN</name>